<dbReference type="InterPro" id="IPR012495">
    <property type="entry name" value="TadE-like_dom"/>
</dbReference>
<evidence type="ECO:0000313" key="3">
    <source>
        <dbReference type="EMBL" id="SSW64720.1"/>
    </source>
</evidence>
<dbReference type="Proteomes" id="UP000289465">
    <property type="component" value="Unassembled WGS sequence"/>
</dbReference>
<reference evidence="3 4" key="1">
    <citation type="submission" date="2018-07" db="EMBL/GenBank/DDBJ databases">
        <authorList>
            <person name="Peeters C."/>
        </authorList>
    </citation>
    <scope>NUCLEOTIDE SEQUENCE [LARGE SCALE GENOMIC DNA]</scope>
    <source>
        <strain evidence="3 4">LMG 30378</strain>
    </source>
</reference>
<evidence type="ECO:0000313" key="4">
    <source>
        <dbReference type="Proteomes" id="UP000289465"/>
    </source>
</evidence>
<name>A0A446CA83_9BURK</name>
<keyword evidence="1" id="KW-1133">Transmembrane helix</keyword>
<dbReference type="Pfam" id="PF07811">
    <property type="entry name" value="TadE"/>
    <property type="match status" value="1"/>
</dbReference>
<keyword evidence="1" id="KW-0472">Membrane</keyword>
<dbReference type="AlphaFoldDB" id="A0A446CA83"/>
<dbReference type="EMBL" id="UFQC01000005">
    <property type="protein sequence ID" value="SSW64720.1"/>
    <property type="molecule type" value="Genomic_DNA"/>
</dbReference>
<accession>A0A446CA83</accession>
<sequence length="163" mass="16927">MRAPCRFHAPHSPRRSQRGIAALEFSLTLIMLLMFICGVLGFGALFWMQQQLASASADGARAAVFARFSGQADAPSAACSAAMSAFSPGSGVACAASSAPCDWVGSEGQQANCATVAMTYDTQSWPLLATLQGLIAALPGVGRNWIPTRLHSQAVVQISQGAP</sequence>
<proteinExistence type="predicted"/>
<evidence type="ECO:0000259" key="2">
    <source>
        <dbReference type="Pfam" id="PF07811"/>
    </source>
</evidence>
<dbReference type="RefSeq" id="WP_129239820.1">
    <property type="nucleotide sequence ID" value="NZ_UFQC01000005.1"/>
</dbReference>
<protein>
    <recommendedName>
        <fullName evidence="2">TadE-like domain-containing protein</fullName>
    </recommendedName>
</protein>
<organism evidence="3 4">
    <name type="scientific">Achromobacter veterisilvae</name>
    <dbReference type="NCBI Taxonomy" id="2069367"/>
    <lineage>
        <taxon>Bacteria</taxon>
        <taxon>Pseudomonadati</taxon>
        <taxon>Pseudomonadota</taxon>
        <taxon>Betaproteobacteria</taxon>
        <taxon>Burkholderiales</taxon>
        <taxon>Alcaligenaceae</taxon>
        <taxon>Achromobacter</taxon>
    </lineage>
</organism>
<gene>
    <name evidence="3" type="ORF">AVE30378_01155</name>
</gene>
<evidence type="ECO:0000256" key="1">
    <source>
        <dbReference type="SAM" id="Phobius"/>
    </source>
</evidence>
<feature type="domain" description="TadE-like" evidence="2">
    <location>
        <begin position="19"/>
        <end position="61"/>
    </location>
</feature>
<dbReference type="OrthoDB" id="8656688at2"/>
<feature type="transmembrane region" description="Helical" evidence="1">
    <location>
        <begin position="21"/>
        <end position="48"/>
    </location>
</feature>
<keyword evidence="1" id="KW-0812">Transmembrane</keyword>